<organism evidence="6 7">
    <name type="scientific">Marinactinospora thermotolerans DSM 45154</name>
    <dbReference type="NCBI Taxonomy" id="1122192"/>
    <lineage>
        <taxon>Bacteria</taxon>
        <taxon>Bacillati</taxon>
        <taxon>Actinomycetota</taxon>
        <taxon>Actinomycetes</taxon>
        <taxon>Streptosporangiales</taxon>
        <taxon>Nocardiopsidaceae</taxon>
        <taxon>Marinactinospora</taxon>
    </lineage>
</organism>
<protein>
    <submittedName>
        <fullName evidence="6">Monosaccharide ABC transporter substrate-binding protein, CUT2 family</fullName>
    </submittedName>
</protein>
<comment type="subcellular location">
    <subcellularLocation>
        <location evidence="1">Cell envelope</location>
    </subcellularLocation>
</comment>
<dbReference type="RefSeq" id="WP_078760295.1">
    <property type="nucleotide sequence ID" value="NZ_FUWS01000002.1"/>
</dbReference>
<dbReference type="PANTHER" id="PTHR46847">
    <property type="entry name" value="D-ALLOSE-BINDING PERIPLASMIC PROTEIN-RELATED"/>
    <property type="match status" value="1"/>
</dbReference>
<feature type="signal peptide" evidence="4">
    <location>
        <begin position="1"/>
        <end position="26"/>
    </location>
</feature>
<dbReference type="SUPFAM" id="SSF53822">
    <property type="entry name" value="Periplasmic binding protein-like I"/>
    <property type="match status" value="1"/>
</dbReference>
<dbReference type="Proteomes" id="UP000190637">
    <property type="component" value="Unassembled WGS sequence"/>
</dbReference>
<feature type="chain" id="PRO_5012865897" evidence="4">
    <location>
        <begin position="27"/>
        <end position="360"/>
    </location>
</feature>
<dbReference type="AlphaFoldDB" id="A0A1T4M0P1"/>
<gene>
    <name evidence="6" type="ORF">SAMN02745673_00893</name>
</gene>
<evidence type="ECO:0000313" key="7">
    <source>
        <dbReference type="Proteomes" id="UP000190637"/>
    </source>
</evidence>
<name>A0A1T4M0P1_9ACTN</name>
<dbReference type="EMBL" id="FUWS01000002">
    <property type="protein sequence ID" value="SJZ60482.1"/>
    <property type="molecule type" value="Genomic_DNA"/>
</dbReference>
<evidence type="ECO:0000256" key="4">
    <source>
        <dbReference type="SAM" id="SignalP"/>
    </source>
</evidence>
<reference evidence="6 7" key="1">
    <citation type="submission" date="2017-02" db="EMBL/GenBank/DDBJ databases">
        <authorList>
            <person name="Peterson S.W."/>
        </authorList>
    </citation>
    <scope>NUCLEOTIDE SEQUENCE [LARGE SCALE GENOMIC DNA]</scope>
    <source>
        <strain evidence="6 7">DSM 45154</strain>
    </source>
</reference>
<proteinExistence type="inferred from homology"/>
<keyword evidence="3 4" id="KW-0732">Signal</keyword>
<dbReference type="OrthoDB" id="3600104at2"/>
<evidence type="ECO:0000259" key="5">
    <source>
        <dbReference type="Pfam" id="PF13407"/>
    </source>
</evidence>
<evidence type="ECO:0000256" key="3">
    <source>
        <dbReference type="ARBA" id="ARBA00022729"/>
    </source>
</evidence>
<dbReference type="Gene3D" id="3.40.50.2300">
    <property type="match status" value="2"/>
</dbReference>
<dbReference type="STRING" id="1122192.SAMN02745673_00893"/>
<dbReference type="PROSITE" id="PS51257">
    <property type="entry name" value="PROKAR_LIPOPROTEIN"/>
    <property type="match status" value="1"/>
</dbReference>
<sequence>MGSFPHRYRAVALAAGALLITTSACSTPDAGGGGGDGAAAEGPFTIGVSNGFVGSEWREQMLTTLEEAFATYQEEGVVDDLVVESADVDVNGQIQQIRNLVNSGVDAIIVNPNSPTALNEVFAEAAEQGIEIIAIDQAVSSEHVTNVVIDQGEWAAISARWLAEEVGEGGRIIAVNGVDGHPANEARWEGASAVFDEAGVEVVANDFADWDQATGQQVTQNLLASHPDVDGVFVQDGMALGAFQALEAEGLTDEVAITGEARVGFMKRWAEQREADPDYSSIGVPNPPSGSVSALHIAVRLLQGEEFAPDTLDGNTLYLPMPETVTDENFDERFAEVEGEADTYAVDHAITPEEADAYFQ</sequence>
<dbReference type="GO" id="GO:0030313">
    <property type="term" value="C:cell envelope"/>
    <property type="evidence" value="ECO:0007669"/>
    <property type="project" value="UniProtKB-SubCell"/>
</dbReference>
<dbReference type="Pfam" id="PF13407">
    <property type="entry name" value="Peripla_BP_4"/>
    <property type="match status" value="1"/>
</dbReference>
<evidence type="ECO:0000256" key="2">
    <source>
        <dbReference type="ARBA" id="ARBA00007639"/>
    </source>
</evidence>
<evidence type="ECO:0000313" key="6">
    <source>
        <dbReference type="EMBL" id="SJZ60482.1"/>
    </source>
</evidence>
<dbReference type="InterPro" id="IPR028082">
    <property type="entry name" value="Peripla_BP_I"/>
</dbReference>
<dbReference type="CDD" id="cd19999">
    <property type="entry name" value="PBP1_ABC_sugar_binding-like"/>
    <property type="match status" value="1"/>
</dbReference>
<feature type="domain" description="Periplasmic binding protein" evidence="5">
    <location>
        <begin position="46"/>
        <end position="306"/>
    </location>
</feature>
<evidence type="ECO:0000256" key="1">
    <source>
        <dbReference type="ARBA" id="ARBA00004196"/>
    </source>
</evidence>
<accession>A0A1T4M0P1</accession>
<dbReference type="PANTHER" id="PTHR46847:SF1">
    <property type="entry name" value="D-ALLOSE-BINDING PERIPLASMIC PROTEIN-RELATED"/>
    <property type="match status" value="1"/>
</dbReference>
<keyword evidence="7" id="KW-1185">Reference proteome</keyword>
<comment type="similarity">
    <text evidence="2">Belongs to the bacterial solute-binding protein 2 family.</text>
</comment>
<dbReference type="GO" id="GO:0030246">
    <property type="term" value="F:carbohydrate binding"/>
    <property type="evidence" value="ECO:0007669"/>
    <property type="project" value="UniProtKB-ARBA"/>
</dbReference>
<dbReference type="InterPro" id="IPR025997">
    <property type="entry name" value="SBP_2_dom"/>
</dbReference>